<name>A0A5B6WPI9_9ROSI</name>
<comment type="caution">
    <text evidence="1">The sequence shown here is derived from an EMBL/GenBank/DDBJ whole genome shotgun (WGS) entry which is preliminary data.</text>
</comment>
<organism evidence="1 2">
    <name type="scientific">Gossypium australe</name>
    <dbReference type="NCBI Taxonomy" id="47621"/>
    <lineage>
        <taxon>Eukaryota</taxon>
        <taxon>Viridiplantae</taxon>
        <taxon>Streptophyta</taxon>
        <taxon>Embryophyta</taxon>
        <taxon>Tracheophyta</taxon>
        <taxon>Spermatophyta</taxon>
        <taxon>Magnoliopsida</taxon>
        <taxon>eudicotyledons</taxon>
        <taxon>Gunneridae</taxon>
        <taxon>Pentapetalae</taxon>
        <taxon>rosids</taxon>
        <taxon>malvids</taxon>
        <taxon>Malvales</taxon>
        <taxon>Malvaceae</taxon>
        <taxon>Malvoideae</taxon>
        <taxon>Gossypium</taxon>
    </lineage>
</organism>
<protein>
    <submittedName>
        <fullName evidence="1">Uncharacterized protein</fullName>
    </submittedName>
</protein>
<dbReference type="Proteomes" id="UP000325315">
    <property type="component" value="Unassembled WGS sequence"/>
</dbReference>
<dbReference type="OrthoDB" id="691543at2759"/>
<dbReference type="AlphaFoldDB" id="A0A5B6WPI9"/>
<accession>A0A5B6WPI9</accession>
<reference evidence="2" key="1">
    <citation type="journal article" date="2019" name="Plant Biotechnol. J.">
        <title>Genome sequencing of the Australian wild diploid species Gossypium australe highlights disease resistance and delayed gland morphogenesis.</title>
        <authorList>
            <person name="Cai Y."/>
            <person name="Cai X."/>
            <person name="Wang Q."/>
            <person name="Wang P."/>
            <person name="Zhang Y."/>
            <person name="Cai C."/>
            <person name="Xu Y."/>
            <person name="Wang K."/>
            <person name="Zhou Z."/>
            <person name="Wang C."/>
            <person name="Geng S."/>
            <person name="Li B."/>
            <person name="Dong Q."/>
            <person name="Hou Y."/>
            <person name="Wang H."/>
            <person name="Ai P."/>
            <person name="Liu Z."/>
            <person name="Yi F."/>
            <person name="Sun M."/>
            <person name="An G."/>
            <person name="Cheng J."/>
            <person name="Zhang Y."/>
            <person name="Shi Q."/>
            <person name="Xie Y."/>
            <person name="Shi X."/>
            <person name="Chang Y."/>
            <person name="Huang F."/>
            <person name="Chen Y."/>
            <person name="Hong S."/>
            <person name="Mi L."/>
            <person name="Sun Q."/>
            <person name="Zhang L."/>
            <person name="Zhou B."/>
            <person name="Peng R."/>
            <person name="Zhang X."/>
            <person name="Liu F."/>
        </authorList>
    </citation>
    <scope>NUCLEOTIDE SEQUENCE [LARGE SCALE GENOMIC DNA]</scope>
    <source>
        <strain evidence="2">cv. PA1801</strain>
    </source>
</reference>
<evidence type="ECO:0000313" key="1">
    <source>
        <dbReference type="EMBL" id="KAA3483809.1"/>
    </source>
</evidence>
<keyword evidence="2" id="KW-1185">Reference proteome</keyword>
<proteinExistence type="predicted"/>
<sequence>MNFCMRRGKDLKRIPYYIQLESSNNGLNAHTMMVIDTSANGALLSKSYNEACEIIERITSNNYQWPTNRANFGI</sequence>
<gene>
    <name evidence="1" type="ORF">EPI10_005948</name>
</gene>
<evidence type="ECO:0000313" key="2">
    <source>
        <dbReference type="Proteomes" id="UP000325315"/>
    </source>
</evidence>
<dbReference type="EMBL" id="SMMG02000002">
    <property type="protein sequence ID" value="KAA3483809.1"/>
    <property type="molecule type" value="Genomic_DNA"/>
</dbReference>